<organism evidence="8 9">
    <name type="scientific">Nonomuraea longispora</name>
    <dbReference type="NCBI Taxonomy" id="1848320"/>
    <lineage>
        <taxon>Bacteria</taxon>
        <taxon>Bacillati</taxon>
        <taxon>Actinomycetota</taxon>
        <taxon>Actinomycetes</taxon>
        <taxon>Streptosporangiales</taxon>
        <taxon>Streptosporangiaceae</taxon>
        <taxon>Nonomuraea</taxon>
    </lineage>
</organism>
<keyword evidence="9" id="KW-1185">Reference proteome</keyword>
<feature type="transmembrane region" description="Helical" evidence="7">
    <location>
        <begin position="31"/>
        <end position="54"/>
    </location>
</feature>
<dbReference type="Proteomes" id="UP000295157">
    <property type="component" value="Unassembled WGS sequence"/>
</dbReference>
<dbReference type="GO" id="GO:0005886">
    <property type="term" value="C:plasma membrane"/>
    <property type="evidence" value="ECO:0007669"/>
    <property type="project" value="UniProtKB-SubCell"/>
</dbReference>
<comment type="caution">
    <text evidence="8">The sequence shown here is derived from an EMBL/GenBank/DDBJ whole genome shotgun (WGS) entry which is preliminary data.</text>
</comment>
<evidence type="ECO:0000256" key="1">
    <source>
        <dbReference type="ARBA" id="ARBA00004651"/>
    </source>
</evidence>
<name>A0A4R4N175_9ACTN</name>
<keyword evidence="5 7" id="KW-1133">Transmembrane helix</keyword>
<keyword evidence="4 7" id="KW-0812">Transmembrane</keyword>
<evidence type="ECO:0000256" key="3">
    <source>
        <dbReference type="ARBA" id="ARBA00022475"/>
    </source>
</evidence>
<gene>
    <name evidence="8" type="ORF">E1267_29405</name>
</gene>
<feature type="transmembrane region" description="Helical" evidence="7">
    <location>
        <begin position="66"/>
        <end position="83"/>
    </location>
</feature>
<evidence type="ECO:0000313" key="9">
    <source>
        <dbReference type="Proteomes" id="UP000295157"/>
    </source>
</evidence>
<evidence type="ECO:0000256" key="6">
    <source>
        <dbReference type="ARBA" id="ARBA00023136"/>
    </source>
</evidence>
<feature type="transmembrane region" description="Helical" evidence="7">
    <location>
        <begin position="6"/>
        <end position="24"/>
    </location>
</feature>
<dbReference type="AlphaFoldDB" id="A0A4R4N175"/>
<accession>A0A4R4N175</accession>
<keyword evidence="6 7" id="KW-0472">Membrane</keyword>
<evidence type="ECO:0000256" key="4">
    <source>
        <dbReference type="ARBA" id="ARBA00022692"/>
    </source>
</evidence>
<dbReference type="InterPro" id="IPR007341">
    <property type="entry name" value="Transgly_assoc"/>
</dbReference>
<reference evidence="8 9" key="1">
    <citation type="submission" date="2019-02" db="EMBL/GenBank/DDBJ databases">
        <title>Draft genome sequences of novel Actinobacteria.</title>
        <authorList>
            <person name="Sahin N."/>
            <person name="Ay H."/>
            <person name="Saygin H."/>
        </authorList>
    </citation>
    <scope>NUCLEOTIDE SEQUENCE [LARGE SCALE GENOMIC DNA]</scope>
    <source>
        <strain evidence="8 9">KC201</strain>
    </source>
</reference>
<evidence type="ECO:0000256" key="2">
    <source>
        <dbReference type="ARBA" id="ARBA00011006"/>
    </source>
</evidence>
<dbReference type="EMBL" id="SMJZ01000135">
    <property type="protein sequence ID" value="TDC02399.1"/>
    <property type="molecule type" value="Genomic_DNA"/>
</dbReference>
<dbReference type="RefSeq" id="WP_132337123.1">
    <property type="nucleotide sequence ID" value="NZ_SMJZ01000135.1"/>
</dbReference>
<sequence>MTIQSILGAIVIGAVIGVVGRLLLPGKQAIGWILTIVVGIVAALLGTLLAQVLGVETTSGIDWIELVMQVVLAVVGVGLVAGLRRGSKV</sequence>
<evidence type="ECO:0000256" key="5">
    <source>
        <dbReference type="ARBA" id="ARBA00022989"/>
    </source>
</evidence>
<dbReference type="PANTHER" id="PTHR33884:SF3">
    <property type="entry name" value="UPF0410 PROTEIN YMGE"/>
    <property type="match status" value="1"/>
</dbReference>
<evidence type="ECO:0000256" key="7">
    <source>
        <dbReference type="SAM" id="Phobius"/>
    </source>
</evidence>
<protein>
    <submittedName>
        <fullName evidence="8">GlsB/YeaQ/YmgE family stress response membrane protein</fullName>
    </submittedName>
</protein>
<keyword evidence="3" id="KW-1003">Cell membrane</keyword>
<comment type="subcellular location">
    <subcellularLocation>
        <location evidence="1">Cell membrane</location>
        <topology evidence="1">Multi-pass membrane protein</topology>
    </subcellularLocation>
</comment>
<proteinExistence type="inferred from homology"/>
<dbReference type="OrthoDB" id="3483802at2"/>
<evidence type="ECO:0000313" key="8">
    <source>
        <dbReference type="EMBL" id="TDC02399.1"/>
    </source>
</evidence>
<comment type="similarity">
    <text evidence="2">Belongs to the UPF0410 family.</text>
</comment>
<dbReference type="PANTHER" id="PTHR33884">
    <property type="entry name" value="UPF0410 PROTEIN YMGE"/>
    <property type="match status" value="1"/>
</dbReference>